<comment type="caution">
    <text evidence="1">The sequence shown here is derived from an EMBL/GenBank/DDBJ whole genome shotgun (WGS) entry which is preliminary data.</text>
</comment>
<proteinExistence type="predicted"/>
<feature type="non-terminal residue" evidence="1">
    <location>
        <position position="41"/>
    </location>
</feature>
<dbReference type="Proteomes" id="UP000265520">
    <property type="component" value="Unassembled WGS sequence"/>
</dbReference>
<organism evidence="1 2">
    <name type="scientific">Trifolium medium</name>
    <dbReference type="NCBI Taxonomy" id="97028"/>
    <lineage>
        <taxon>Eukaryota</taxon>
        <taxon>Viridiplantae</taxon>
        <taxon>Streptophyta</taxon>
        <taxon>Embryophyta</taxon>
        <taxon>Tracheophyta</taxon>
        <taxon>Spermatophyta</taxon>
        <taxon>Magnoliopsida</taxon>
        <taxon>eudicotyledons</taxon>
        <taxon>Gunneridae</taxon>
        <taxon>Pentapetalae</taxon>
        <taxon>rosids</taxon>
        <taxon>fabids</taxon>
        <taxon>Fabales</taxon>
        <taxon>Fabaceae</taxon>
        <taxon>Papilionoideae</taxon>
        <taxon>50 kb inversion clade</taxon>
        <taxon>NPAAA clade</taxon>
        <taxon>Hologalegina</taxon>
        <taxon>IRL clade</taxon>
        <taxon>Trifolieae</taxon>
        <taxon>Trifolium</taxon>
    </lineage>
</organism>
<evidence type="ECO:0000313" key="2">
    <source>
        <dbReference type="Proteomes" id="UP000265520"/>
    </source>
</evidence>
<dbReference type="AlphaFoldDB" id="A0A392SXH3"/>
<keyword evidence="2" id="KW-1185">Reference proteome</keyword>
<protein>
    <submittedName>
        <fullName evidence="1">Uncharacterized protein</fullName>
    </submittedName>
</protein>
<evidence type="ECO:0000313" key="1">
    <source>
        <dbReference type="EMBL" id="MCI52600.1"/>
    </source>
</evidence>
<dbReference type="EMBL" id="LXQA010449738">
    <property type="protein sequence ID" value="MCI52600.1"/>
    <property type="molecule type" value="Genomic_DNA"/>
</dbReference>
<accession>A0A392SXH3</accession>
<name>A0A392SXH3_9FABA</name>
<reference evidence="1 2" key="1">
    <citation type="journal article" date="2018" name="Front. Plant Sci.">
        <title>Red Clover (Trifolium pratense) and Zigzag Clover (T. medium) - A Picture of Genomic Similarities and Differences.</title>
        <authorList>
            <person name="Dluhosova J."/>
            <person name="Istvanek J."/>
            <person name="Nedelnik J."/>
            <person name="Repkova J."/>
        </authorList>
    </citation>
    <scope>NUCLEOTIDE SEQUENCE [LARGE SCALE GENOMIC DNA]</scope>
    <source>
        <strain evidence="2">cv. 10/8</strain>
        <tissue evidence="1">Leaf</tissue>
    </source>
</reference>
<sequence>MAKATTISQMLDKVKSHSFSWLKTYNVNLGLNSHMWWLNPL</sequence>